<name>A0A3P7L218_ONCOC</name>
<gene>
    <name evidence="2" type="ORF">NOO_LOCUS13942</name>
</gene>
<keyword evidence="3" id="KW-1185">Reference proteome</keyword>
<feature type="non-terminal residue" evidence="2">
    <location>
        <position position="30"/>
    </location>
</feature>
<dbReference type="EMBL" id="UYRW01022119">
    <property type="protein sequence ID" value="VDN07660.1"/>
    <property type="molecule type" value="Genomic_DNA"/>
</dbReference>
<evidence type="ECO:0000313" key="2">
    <source>
        <dbReference type="EMBL" id="VDN07660.1"/>
    </source>
</evidence>
<feature type="region of interest" description="Disordered" evidence="1">
    <location>
        <begin position="1"/>
        <end position="30"/>
    </location>
</feature>
<accession>A0A3P7L218</accession>
<evidence type="ECO:0000256" key="1">
    <source>
        <dbReference type="SAM" id="MobiDB-lite"/>
    </source>
</evidence>
<proteinExistence type="predicted"/>
<reference evidence="2 3" key="1">
    <citation type="submission" date="2018-08" db="EMBL/GenBank/DDBJ databases">
        <authorList>
            <person name="Laetsch R D."/>
            <person name="Stevens L."/>
            <person name="Kumar S."/>
            <person name="Blaxter L. M."/>
        </authorList>
    </citation>
    <scope>NUCLEOTIDE SEQUENCE [LARGE SCALE GENOMIC DNA]</scope>
</reference>
<evidence type="ECO:0000313" key="3">
    <source>
        <dbReference type="Proteomes" id="UP000271087"/>
    </source>
</evidence>
<organism evidence="2 3">
    <name type="scientific">Onchocerca ochengi</name>
    <name type="common">Filarial nematode worm</name>
    <dbReference type="NCBI Taxonomy" id="42157"/>
    <lineage>
        <taxon>Eukaryota</taxon>
        <taxon>Metazoa</taxon>
        <taxon>Ecdysozoa</taxon>
        <taxon>Nematoda</taxon>
        <taxon>Chromadorea</taxon>
        <taxon>Rhabditida</taxon>
        <taxon>Spirurina</taxon>
        <taxon>Spiruromorpha</taxon>
        <taxon>Filarioidea</taxon>
        <taxon>Onchocercidae</taxon>
        <taxon>Onchocerca</taxon>
    </lineage>
</organism>
<feature type="compositionally biased region" description="Polar residues" evidence="1">
    <location>
        <begin position="9"/>
        <end position="20"/>
    </location>
</feature>
<dbReference type="Proteomes" id="UP000271087">
    <property type="component" value="Unassembled WGS sequence"/>
</dbReference>
<dbReference type="AlphaFoldDB" id="A0A3P7L218"/>
<protein>
    <submittedName>
        <fullName evidence="2">Uncharacterized protein</fullName>
    </submittedName>
</protein>
<sequence length="30" mass="3189">MGWGRDYKITSTNKLPSARSSGPAGDKPIP</sequence>